<dbReference type="AlphaFoldDB" id="A0A915PJQ8"/>
<feature type="compositionally biased region" description="Low complexity" evidence="1">
    <location>
        <begin position="470"/>
        <end position="480"/>
    </location>
</feature>
<feature type="region of interest" description="Disordered" evidence="1">
    <location>
        <begin position="383"/>
        <end position="406"/>
    </location>
</feature>
<proteinExistence type="predicted"/>
<keyword evidence="2" id="KW-0812">Transmembrane</keyword>
<feature type="compositionally biased region" description="Basic residues" evidence="1">
    <location>
        <begin position="438"/>
        <end position="469"/>
    </location>
</feature>
<feature type="compositionally biased region" description="Polar residues" evidence="1">
    <location>
        <begin position="639"/>
        <end position="648"/>
    </location>
</feature>
<reference evidence="4" key="1">
    <citation type="submission" date="2022-11" db="UniProtKB">
        <authorList>
            <consortium name="WormBaseParasite"/>
        </authorList>
    </citation>
    <scope>IDENTIFICATION</scope>
</reference>
<feature type="transmembrane region" description="Helical" evidence="2">
    <location>
        <begin position="242"/>
        <end position="262"/>
    </location>
</feature>
<dbReference type="PANTHER" id="PTHR36694">
    <property type="entry name" value="PASIFLORA 1, ISOFORM A-RELATED"/>
    <property type="match status" value="1"/>
</dbReference>
<feature type="transmembrane region" description="Helical" evidence="2">
    <location>
        <begin position="20"/>
        <end position="40"/>
    </location>
</feature>
<dbReference type="Proteomes" id="UP000887581">
    <property type="component" value="Unplaced"/>
</dbReference>
<feature type="region of interest" description="Disordered" evidence="1">
    <location>
        <begin position="625"/>
        <end position="648"/>
    </location>
</feature>
<keyword evidence="2" id="KW-0472">Membrane</keyword>
<sequence>MAINPCCCWNIKDGTVSVGLWSLIYSLASLVLFGWQLNVISSCQTVTMSQANLQCEYWCPCVGTSNERTTSLIQGWVYCIVQLALFSWQSYAIKYYRDITANQLIPGHNIYAAYSVPSYIENYYASSLTVFYTGTVVFEEGAFLIDKEEFYQNLQQTFCQLNMPAAIYQSCGRVRKLKTFDKSIFVQIYGLVQLAVFGWQVAAIKYEKDRAGDTILPNYNEYGRLDIPTYYETYWQSPEERFYTGLFVIQILCLIASFFLLFASCSLIYGAHTSYCVFVVLLFYRYTSDQIIHYNDKQRKIRYRPKMYNEFRKENCLDDHLPELECPLKSGYRRNESKRYDQHNNLYSYTPAQQSAPVTPIQIQRTTFADDLVNTWVKEQQTRKDLPDCANSEPAIPQKPEDLYPLKHSYSVPSIHAETSSGRSCRCHRHKHCHHRHHHYHHHHKHRCSSRRHGNGCHSRRKSPSRHRSPSAACSSESGSTLYSNDSHLGEHRSLCLKKSSVRTGDLKIFKEDSSRQIRSESDSHDFQKFRNCRHSTRKLKHDQPDVKKATAKNTSGGASPAVAVQTDSVSAYWPLDPQKGLAFPQQIIIPPSPGSIGQDGRLQPQTYQINSEIRISYDPKGKPVLHEVSTVPGKPSGTERSPSAHSRSQVNLIFNILENNCA</sequence>
<feature type="transmembrane region" description="Helical" evidence="2">
    <location>
        <begin position="183"/>
        <end position="202"/>
    </location>
</feature>
<keyword evidence="3" id="KW-1185">Reference proteome</keyword>
<keyword evidence="2" id="KW-1133">Transmembrane helix</keyword>
<dbReference type="PANTHER" id="PTHR36694:SF11">
    <property type="entry name" value="LP21121P-RELATED"/>
    <property type="match status" value="1"/>
</dbReference>
<feature type="region of interest" description="Disordered" evidence="1">
    <location>
        <begin position="537"/>
        <end position="561"/>
    </location>
</feature>
<protein>
    <submittedName>
        <fullName evidence="4">Uncharacterized protein</fullName>
    </submittedName>
</protein>
<organism evidence="3 4">
    <name type="scientific">Setaria digitata</name>
    <dbReference type="NCBI Taxonomy" id="48799"/>
    <lineage>
        <taxon>Eukaryota</taxon>
        <taxon>Metazoa</taxon>
        <taxon>Ecdysozoa</taxon>
        <taxon>Nematoda</taxon>
        <taxon>Chromadorea</taxon>
        <taxon>Rhabditida</taxon>
        <taxon>Spirurina</taxon>
        <taxon>Spiruromorpha</taxon>
        <taxon>Filarioidea</taxon>
        <taxon>Setariidae</taxon>
        <taxon>Setaria</taxon>
    </lineage>
</organism>
<evidence type="ECO:0000256" key="1">
    <source>
        <dbReference type="SAM" id="MobiDB-lite"/>
    </source>
</evidence>
<evidence type="ECO:0000256" key="2">
    <source>
        <dbReference type="SAM" id="Phobius"/>
    </source>
</evidence>
<evidence type="ECO:0000313" key="4">
    <source>
        <dbReference type="WBParaSite" id="sdigi.contig21.g1787.t1"/>
    </source>
</evidence>
<feature type="region of interest" description="Disordered" evidence="1">
    <location>
        <begin position="438"/>
        <end position="485"/>
    </location>
</feature>
<evidence type="ECO:0000313" key="3">
    <source>
        <dbReference type="Proteomes" id="UP000887581"/>
    </source>
</evidence>
<feature type="transmembrane region" description="Helical" evidence="2">
    <location>
        <begin position="267"/>
        <end position="286"/>
    </location>
</feature>
<accession>A0A915PJQ8</accession>
<dbReference type="WBParaSite" id="sdigi.contig21.g1787.t1">
    <property type="protein sequence ID" value="sdigi.contig21.g1787.t1"/>
    <property type="gene ID" value="sdigi.contig21.g1787"/>
</dbReference>
<name>A0A915PJQ8_9BILA</name>